<evidence type="ECO:0000256" key="11">
    <source>
        <dbReference type="ARBA" id="ARBA00023002"/>
    </source>
</evidence>
<evidence type="ECO:0000256" key="5">
    <source>
        <dbReference type="ARBA" id="ARBA00022490"/>
    </source>
</evidence>
<dbReference type="SUPFAM" id="SSF51316">
    <property type="entry name" value="Mss4-like"/>
    <property type="match status" value="1"/>
</dbReference>
<comment type="function">
    <text evidence="14">Methionine-sulfoxide reductase that specifically reduces methionine (R)-sulfoxide back to methionine. While in many cases, methionine oxidation is the result of random oxidation following oxidative stress, methionine oxidation is also a post-translational modification that takes place on specific residue. Acts as a regulator of actin assembly by reducing methionine (R)-sulfoxide mediated by MICALs (MICAL1, MICAL2 or MICAL3) on actin, thereby promoting filament repolymerization. Plays a role in innate immunity by reducing oxidized actin, leading to actin repolymerization in macrophages.</text>
</comment>
<keyword evidence="8" id="KW-0862">Zinc</keyword>
<dbReference type="GO" id="GO:0005856">
    <property type="term" value="C:cytoskeleton"/>
    <property type="evidence" value="ECO:0007669"/>
    <property type="project" value="UniProtKB-SubCell"/>
</dbReference>
<evidence type="ECO:0000256" key="14">
    <source>
        <dbReference type="ARBA" id="ARBA00046083"/>
    </source>
</evidence>
<dbReference type="GO" id="GO:0005634">
    <property type="term" value="C:nucleus"/>
    <property type="evidence" value="ECO:0007669"/>
    <property type="project" value="UniProtKB-SubCell"/>
</dbReference>
<evidence type="ECO:0000256" key="15">
    <source>
        <dbReference type="ARBA" id="ARBA00048488"/>
    </source>
</evidence>
<evidence type="ECO:0000256" key="10">
    <source>
        <dbReference type="ARBA" id="ARBA00022933"/>
    </source>
</evidence>
<dbReference type="Pfam" id="PF01641">
    <property type="entry name" value="SelR"/>
    <property type="match status" value="1"/>
</dbReference>
<dbReference type="GO" id="GO:0033743">
    <property type="term" value="F:peptide-methionine (R)-S-oxide reductase activity"/>
    <property type="evidence" value="ECO:0007669"/>
    <property type="project" value="UniProtKB-EC"/>
</dbReference>
<accession>A0A3B4WN91</accession>
<dbReference type="InterPro" id="IPR011057">
    <property type="entry name" value="Mss4-like_sf"/>
</dbReference>
<dbReference type="GO" id="GO:0046872">
    <property type="term" value="F:metal ion binding"/>
    <property type="evidence" value="ECO:0007669"/>
    <property type="project" value="UniProtKB-KW"/>
</dbReference>
<dbReference type="InterPro" id="IPR002579">
    <property type="entry name" value="Met_Sox_Rdtase_MsrB_dom"/>
</dbReference>
<evidence type="ECO:0000256" key="6">
    <source>
        <dbReference type="ARBA" id="ARBA00022588"/>
    </source>
</evidence>
<dbReference type="Ensembl" id="ENSSLDT00000006409.1">
    <property type="protein sequence ID" value="ENSSLDP00000006194.1"/>
    <property type="gene ID" value="ENSSLDG00000004938.1"/>
</dbReference>
<evidence type="ECO:0000313" key="19">
    <source>
        <dbReference type="Proteomes" id="UP000261360"/>
    </source>
</evidence>
<name>A0A3B4WN91_SERLL</name>
<evidence type="ECO:0000259" key="17">
    <source>
        <dbReference type="PROSITE" id="PS51790"/>
    </source>
</evidence>
<sequence>MLLPSALLHDDNINTDALTSSTVSVCMSTCALVVGHRHLVLKQIPAGGGAPVKSAARINSHERRGKTAAAPAPVTCHPCRRKDRDRLTFILPLSGLQRNHSMSFCQFLGGEIYKDHFKPGMYVCSKCNHPLFSSRSKFAHSSPWPAFTDTIREDSVTKMMETLTAYKVLCGKCGNGLGHEFVNDGPEEGVSRF</sequence>
<comment type="similarity">
    <text evidence="4">Belongs to the MsrB Met sulfoxide reductase family.</text>
</comment>
<evidence type="ECO:0000313" key="18">
    <source>
        <dbReference type="Ensembl" id="ENSSLDP00000006194.1"/>
    </source>
</evidence>
<comment type="cofactor">
    <cofactor evidence="1">
        <name>Zn(2+)</name>
        <dbReference type="ChEBI" id="CHEBI:29105"/>
    </cofactor>
</comment>
<comment type="subcellular location">
    <subcellularLocation>
        <location evidence="3">Cytoplasm</location>
        <location evidence="3">Cytoskeleton</location>
    </subcellularLocation>
    <subcellularLocation>
        <location evidence="2">Nucleus</location>
    </subcellularLocation>
</comment>
<keyword evidence="19" id="KW-1185">Reference proteome</keyword>
<comment type="catalytic activity">
    <reaction evidence="15">
        <text>L-methionyl-[protein] + [thioredoxin]-disulfide + H2O = L-methionyl-(R)-S-oxide-[protein] + [thioredoxin]-dithiol</text>
        <dbReference type="Rhea" id="RHEA:24164"/>
        <dbReference type="Rhea" id="RHEA-COMP:10698"/>
        <dbReference type="Rhea" id="RHEA-COMP:10700"/>
        <dbReference type="Rhea" id="RHEA-COMP:12313"/>
        <dbReference type="Rhea" id="RHEA-COMP:12314"/>
        <dbReference type="ChEBI" id="CHEBI:15377"/>
        <dbReference type="ChEBI" id="CHEBI:16044"/>
        <dbReference type="ChEBI" id="CHEBI:29950"/>
        <dbReference type="ChEBI" id="CHEBI:45764"/>
        <dbReference type="ChEBI" id="CHEBI:50058"/>
        <dbReference type="EC" id="1.8.4.12"/>
    </reaction>
</comment>
<dbReference type="Proteomes" id="UP000261360">
    <property type="component" value="Unplaced"/>
</dbReference>
<organism evidence="18 19">
    <name type="scientific">Seriola lalandi dorsalis</name>
    <dbReference type="NCBI Taxonomy" id="1841481"/>
    <lineage>
        <taxon>Eukaryota</taxon>
        <taxon>Metazoa</taxon>
        <taxon>Chordata</taxon>
        <taxon>Craniata</taxon>
        <taxon>Vertebrata</taxon>
        <taxon>Euteleostomi</taxon>
        <taxon>Actinopterygii</taxon>
        <taxon>Neopterygii</taxon>
        <taxon>Teleostei</taxon>
        <taxon>Neoteleostei</taxon>
        <taxon>Acanthomorphata</taxon>
        <taxon>Carangaria</taxon>
        <taxon>Carangiformes</taxon>
        <taxon>Carangidae</taxon>
        <taxon>Seriola</taxon>
    </lineage>
</organism>
<evidence type="ECO:0000256" key="3">
    <source>
        <dbReference type="ARBA" id="ARBA00004245"/>
    </source>
</evidence>
<evidence type="ECO:0000256" key="2">
    <source>
        <dbReference type="ARBA" id="ARBA00004123"/>
    </source>
</evidence>
<keyword evidence="13" id="KW-0539">Nucleus</keyword>
<dbReference type="PANTHER" id="PTHR46755">
    <property type="entry name" value="METHIONINE-R-SULFOXIDE REDUCTASE B1"/>
    <property type="match status" value="1"/>
</dbReference>
<evidence type="ECO:0000256" key="9">
    <source>
        <dbReference type="ARBA" id="ARBA00022859"/>
    </source>
</evidence>
<dbReference type="PROSITE" id="PS51790">
    <property type="entry name" value="MSRB"/>
    <property type="match status" value="1"/>
</dbReference>
<evidence type="ECO:0000256" key="16">
    <source>
        <dbReference type="ARBA" id="ARBA00049261"/>
    </source>
</evidence>
<proteinExistence type="inferred from homology"/>
<dbReference type="GO" id="GO:0045087">
    <property type="term" value="P:innate immune response"/>
    <property type="evidence" value="ECO:0007669"/>
    <property type="project" value="UniProtKB-KW"/>
</dbReference>
<evidence type="ECO:0000256" key="7">
    <source>
        <dbReference type="ARBA" id="ARBA00022723"/>
    </source>
</evidence>
<keyword evidence="7" id="KW-0479">Metal-binding</keyword>
<keyword evidence="6" id="KW-0399">Innate immunity</keyword>
<reference evidence="18" key="2">
    <citation type="submission" date="2025-09" db="UniProtKB">
        <authorList>
            <consortium name="Ensembl"/>
        </authorList>
    </citation>
    <scope>IDENTIFICATION</scope>
</reference>
<keyword evidence="5" id="KW-0963">Cytoplasm</keyword>
<dbReference type="PANTHER" id="PTHR46755:SF5">
    <property type="entry name" value="METHIONINE-R-SULFOXIDE REDUCTASE B1"/>
    <property type="match status" value="1"/>
</dbReference>
<feature type="domain" description="MsrB" evidence="17">
    <location>
        <begin position="95"/>
        <end position="193"/>
    </location>
</feature>
<dbReference type="Gene3D" id="2.170.150.20">
    <property type="entry name" value="Peptide methionine sulfoxide reductase"/>
    <property type="match status" value="1"/>
</dbReference>
<dbReference type="GeneTree" id="ENSGT00510000047678"/>
<evidence type="ECO:0000256" key="8">
    <source>
        <dbReference type="ARBA" id="ARBA00022833"/>
    </source>
</evidence>
<keyword evidence="11" id="KW-0560">Oxidoreductase</keyword>
<dbReference type="STRING" id="1841481.ENSSLDP00000006194"/>
<evidence type="ECO:0000256" key="4">
    <source>
        <dbReference type="ARBA" id="ARBA00007174"/>
    </source>
</evidence>
<dbReference type="GO" id="GO:0030091">
    <property type="term" value="P:protein repair"/>
    <property type="evidence" value="ECO:0007669"/>
    <property type="project" value="TreeGrafter"/>
</dbReference>
<evidence type="ECO:0000256" key="13">
    <source>
        <dbReference type="ARBA" id="ARBA00023242"/>
    </source>
</evidence>
<dbReference type="GO" id="GO:0033745">
    <property type="term" value="F:L-methionine-(R)-S-oxide reductase activity"/>
    <property type="evidence" value="ECO:0007669"/>
    <property type="project" value="UniProtKB-EC"/>
</dbReference>
<keyword evidence="12" id="KW-0206">Cytoskeleton</keyword>
<reference evidence="18" key="1">
    <citation type="submission" date="2025-08" db="UniProtKB">
        <authorList>
            <consortium name="Ensembl"/>
        </authorList>
    </citation>
    <scope>IDENTIFICATION</scope>
</reference>
<evidence type="ECO:0000256" key="1">
    <source>
        <dbReference type="ARBA" id="ARBA00001947"/>
    </source>
</evidence>
<keyword evidence="10" id="KW-0712">Selenocysteine</keyword>
<evidence type="ECO:0000256" key="12">
    <source>
        <dbReference type="ARBA" id="ARBA00023212"/>
    </source>
</evidence>
<comment type="catalytic activity">
    <reaction evidence="16">
        <text>[thioredoxin]-disulfide + L-methionine + H2O = L-methionine (R)-S-oxide + [thioredoxin]-dithiol</text>
        <dbReference type="Rhea" id="RHEA:21260"/>
        <dbReference type="Rhea" id="RHEA-COMP:10698"/>
        <dbReference type="Rhea" id="RHEA-COMP:10700"/>
        <dbReference type="ChEBI" id="CHEBI:15377"/>
        <dbReference type="ChEBI" id="CHEBI:29950"/>
        <dbReference type="ChEBI" id="CHEBI:50058"/>
        <dbReference type="ChEBI" id="CHEBI:57844"/>
        <dbReference type="ChEBI" id="CHEBI:58773"/>
        <dbReference type="EC" id="1.8.4.14"/>
    </reaction>
</comment>
<keyword evidence="9" id="KW-0391">Immunity</keyword>
<dbReference type="InterPro" id="IPR052150">
    <property type="entry name" value="MsrB_Met_sulfoxide_reductase"/>
</dbReference>
<dbReference type="AlphaFoldDB" id="A0A3B4WN91"/>
<protein>
    <submittedName>
        <fullName evidence="18">Methionine sulfoxide reductase B1b</fullName>
    </submittedName>
</protein>